<dbReference type="AlphaFoldDB" id="M0GVL9"/>
<reference evidence="2 3" key="1">
    <citation type="journal article" date="2014" name="PLoS Genet.">
        <title>Phylogenetically driven sequencing of extremely halophilic archaea reveals strategies for static and dynamic osmo-response.</title>
        <authorList>
            <person name="Becker E.A."/>
            <person name="Seitzer P.M."/>
            <person name="Tritt A."/>
            <person name="Larsen D."/>
            <person name="Krusor M."/>
            <person name="Yao A.I."/>
            <person name="Wu D."/>
            <person name="Madern D."/>
            <person name="Eisen J.A."/>
            <person name="Darling A.E."/>
            <person name="Facciotti M.T."/>
        </authorList>
    </citation>
    <scope>NUCLEOTIDE SEQUENCE [LARGE SCALE GENOMIC DNA]</scope>
    <source>
        <strain evidence="3">ATCC 33959 / DSM 4427 / JCM 8863 / NBRC 102184 / NCIMB 2188 / Ma 2.38</strain>
    </source>
</reference>
<keyword evidence="1" id="KW-1133">Transmembrane helix</keyword>
<keyword evidence="1" id="KW-0472">Membrane</keyword>
<dbReference type="RefSeq" id="WP_004977782.1">
    <property type="nucleotide sequence ID" value="NZ_AOLJ01000027.1"/>
</dbReference>
<comment type="caution">
    <text evidence="2">The sequence shown here is derived from an EMBL/GenBank/DDBJ whole genome shotgun (WGS) entry which is preliminary data.</text>
</comment>
<evidence type="ECO:0000313" key="2">
    <source>
        <dbReference type="EMBL" id="ELZ76291.1"/>
    </source>
</evidence>
<gene>
    <name evidence="2" type="ORF">C454_18379</name>
</gene>
<evidence type="ECO:0000256" key="1">
    <source>
        <dbReference type="SAM" id="Phobius"/>
    </source>
</evidence>
<keyword evidence="3" id="KW-1185">Reference proteome</keyword>
<name>M0GVL9_HALGM</name>
<feature type="transmembrane region" description="Helical" evidence="1">
    <location>
        <begin position="17"/>
        <end position="37"/>
    </location>
</feature>
<protein>
    <submittedName>
        <fullName evidence="2">Uncharacterized protein</fullName>
    </submittedName>
</protein>
<feature type="transmembrane region" description="Helical" evidence="1">
    <location>
        <begin position="58"/>
        <end position="82"/>
    </location>
</feature>
<accession>M0GVL9</accession>
<evidence type="ECO:0000313" key="3">
    <source>
        <dbReference type="Proteomes" id="UP000011571"/>
    </source>
</evidence>
<dbReference type="Proteomes" id="UP000011571">
    <property type="component" value="Unassembled WGS sequence"/>
</dbReference>
<proteinExistence type="predicted"/>
<dbReference type="EMBL" id="AOLJ01000027">
    <property type="protein sequence ID" value="ELZ76291.1"/>
    <property type="molecule type" value="Genomic_DNA"/>
</dbReference>
<sequence>MDLDALEAFEGPTTLRIFMFLLMLTVMLVFVGAVLSVTHDIELVETIGLSLAHNTMGLLRSAGVIAFLILLGKVVVFALQFAE</sequence>
<keyword evidence="1" id="KW-0812">Transmembrane</keyword>
<organism evidence="2 3">
    <name type="scientific">Haloferax gibbonsii (strain ATCC 33959 / DSM 4427 / JCM 8863 / NBRC 102184 / NCIMB 2188 / Ma 2.38)</name>
    <dbReference type="NCBI Taxonomy" id="1227459"/>
    <lineage>
        <taxon>Archaea</taxon>
        <taxon>Methanobacteriati</taxon>
        <taxon>Methanobacteriota</taxon>
        <taxon>Stenosarchaea group</taxon>
        <taxon>Halobacteria</taxon>
        <taxon>Halobacteriales</taxon>
        <taxon>Haloferacaceae</taxon>
        <taxon>Haloferax</taxon>
    </lineage>
</organism>